<name>A0A645E9J6_9ZZZZ</name>
<dbReference type="Gene3D" id="2.20.28.30">
    <property type="entry name" value="RNA polymerase ii, chain L"/>
    <property type="match status" value="1"/>
</dbReference>
<gene>
    <name evidence="1" type="ORF">SDC9_145471</name>
</gene>
<evidence type="ECO:0000313" key="1">
    <source>
        <dbReference type="EMBL" id="MPM98286.1"/>
    </source>
</evidence>
<protein>
    <submittedName>
        <fullName evidence="1">Uncharacterized protein</fullName>
    </submittedName>
</protein>
<accession>A0A645E9J6</accession>
<organism evidence="1">
    <name type="scientific">bioreactor metagenome</name>
    <dbReference type="NCBI Taxonomy" id="1076179"/>
    <lineage>
        <taxon>unclassified sequences</taxon>
        <taxon>metagenomes</taxon>
        <taxon>ecological metagenomes</taxon>
    </lineage>
</organism>
<reference evidence="1" key="1">
    <citation type="submission" date="2019-08" db="EMBL/GenBank/DDBJ databases">
        <authorList>
            <person name="Kucharzyk K."/>
            <person name="Murdoch R.W."/>
            <person name="Higgins S."/>
            <person name="Loffler F."/>
        </authorList>
    </citation>
    <scope>NUCLEOTIDE SEQUENCE</scope>
</reference>
<dbReference type="EMBL" id="VSSQ01044459">
    <property type="protein sequence ID" value="MPM98286.1"/>
    <property type="molecule type" value="Genomic_DNA"/>
</dbReference>
<proteinExistence type="predicted"/>
<dbReference type="AlphaFoldDB" id="A0A645E9J6"/>
<comment type="caution">
    <text evidence="1">The sequence shown here is derived from an EMBL/GenBank/DDBJ whole genome shotgun (WGS) entry which is preliminary data.</text>
</comment>
<sequence length="306" mass="34679">MRQLNRVAKNGDIAVLYPEARYSLCGTNAVLPESLGKLCKLLKVPVVSLIMHGHHVNAPVWNLVDRGVKPVESEMTCLFTADALAKASTEEVNRAINTAFFYDDFAWQRERGICITYPKRAEGLHKVLYQCPHCKAEYQMDSSGTELFCKACGKRWKMDELGSLHALEGETEFSHIPEWYEWERANVRREVESGHYSFSAPVRVMSLPNGSGYIPIGEGTLTHNMDGFTVRGTGAYGEFEMEKPVSSLYSCHIELNYLGKYGDCVDLNTLDDTWYCYPQNCEFSVVKIALATEELYQHHLRIKQQA</sequence>